<feature type="compositionally biased region" description="Basic and acidic residues" evidence="8">
    <location>
        <begin position="163"/>
        <end position="179"/>
    </location>
</feature>
<dbReference type="FunFam" id="3.30.160.60:FF:000125">
    <property type="entry name" value="Putative zinc finger protein 143"/>
    <property type="match status" value="1"/>
</dbReference>
<sequence length="591" mass="64355">MSEDPSPNTSPQDQEYSVDVLEREIASLLNQNASAASAALLNAAVQQRQSSMDPTRSSPEARGDAVQPITEPTNTINPGLSGLVAVLQAIHARTGPEEDRESMPREQQPTRTAPAFHSLTASDADARDDSGSNKKRRKERQGASEGGRAYLFSEDEQDSDNDTLGRPEKDRSSSMEHQESSPSVSNSILPPVPVPGEFSDLHDILNQFSAQFDPDSAPSPGNGVSTPDASPVISHMRTAVPDVPPKSPAPSTSKSVTVLTPSNRLEEPPEQSTPSSSFATPTQSHYDTGKRPKKQKDKERGPNSHTCEYENCSKTFTRRSDLARHMRIHTGERPFVCTHDGCGKTFIQRSALHVHSRVHTGEKPHCCEYPACGKTFGDSSSLARHRRTHTGKRPYKCQEPNCEKTFTRRTTLTTHMRTHDPDWEPDPNVKYNFKGKKRKLDEEENLEDSVRAISALLQTGNVSASPGSGPNQELPFAEQVASISAEIAAAIAQARSRGYHDEDEDDDEDDEGGEESGSGQELGVRETIGPNTSGIRGLDTVESNGGGPGKESPTEQPTDEDEDSDAFPQPLHTRKSREPASLAVTGTKRKR</sequence>
<evidence type="ECO:0000256" key="3">
    <source>
        <dbReference type="ARBA" id="ARBA00022737"/>
    </source>
</evidence>
<dbReference type="GO" id="GO:0000785">
    <property type="term" value="C:chromatin"/>
    <property type="evidence" value="ECO:0007669"/>
    <property type="project" value="TreeGrafter"/>
</dbReference>
<evidence type="ECO:0000256" key="1">
    <source>
        <dbReference type="ARBA" id="ARBA00004123"/>
    </source>
</evidence>
<reference evidence="10 11" key="1">
    <citation type="journal article" date="2019" name="Nat. Ecol. Evol.">
        <title>Megaphylogeny resolves global patterns of mushroom evolution.</title>
        <authorList>
            <person name="Varga T."/>
            <person name="Krizsan K."/>
            <person name="Foldi C."/>
            <person name="Dima B."/>
            <person name="Sanchez-Garcia M."/>
            <person name="Sanchez-Ramirez S."/>
            <person name="Szollosi G.J."/>
            <person name="Szarkandi J.G."/>
            <person name="Papp V."/>
            <person name="Albert L."/>
            <person name="Andreopoulos W."/>
            <person name="Angelini C."/>
            <person name="Antonin V."/>
            <person name="Barry K.W."/>
            <person name="Bougher N.L."/>
            <person name="Buchanan P."/>
            <person name="Buyck B."/>
            <person name="Bense V."/>
            <person name="Catcheside P."/>
            <person name="Chovatia M."/>
            <person name="Cooper J."/>
            <person name="Damon W."/>
            <person name="Desjardin D."/>
            <person name="Finy P."/>
            <person name="Geml J."/>
            <person name="Haridas S."/>
            <person name="Hughes K."/>
            <person name="Justo A."/>
            <person name="Karasinski D."/>
            <person name="Kautmanova I."/>
            <person name="Kiss B."/>
            <person name="Kocsube S."/>
            <person name="Kotiranta H."/>
            <person name="LaButti K.M."/>
            <person name="Lechner B.E."/>
            <person name="Liimatainen K."/>
            <person name="Lipzen A."/>
            <person name="Lukacs Z."/>
            <person name="Mihaltcheva S."/>
            <person name="Morgado L.N."/>
            <person name="Niskanen T."/>
            <person name="Noordeloos M.E."/>
            <person name="Ohm R.A."/>
            <person name="Ortiz-Santana B."/>
            <person name="Ovrebo C."/>
            <person name="Racz N."/>
            <person name="Riley R."/>
            <person name="Savchenko A."/>
            <person name="Shiryaev A."/>
            <person name="Soop K."/>
            <person name="Spirin V."/>
            <person name="Szebenyi C."/>
            <person name="Tomsovsky M."/>
            <person name="Tulloss R.E."/>
            <person name="Uehling J."/>
            <person name="Grigoriev I.V."/>
            <person name="Vagvolgyi C."/>
            <person name="Papp T."/>
            <person name="Martin F.M."/>
            <person name="Miettinen O."/>
            <person name="Hibbett D.S."/>
            <person name="Nagy L.G."/>
        </authorList>
    </citation>
    <scope>NUCLEOTIDE SEQUENCE [LARGE SCALE GENOMIC DNA]</scope>
    <source>
        <strain evidence="10 11">CBS 121175</strain>
    </source>
</reference>
<dbReference type="FunFam" id="3.30.160.60:FF:000072">
    <property type="entry name" value="zinc finger protein 143 isoform X1"/>
    <property type="match status" value="1"/>
</dbReference>
<dbReference type="GO" id="GO:0031519">
    <property type="term" value="C:PcG protein complex"/>
    <property type="evidence" value="ECO:0007669"/>
    <property type="project" value="TreeGrafter"/>
</dbReference>
<feature type="compositionally biased region" description="Basic and acidic residues" evidence="8">
    <location>
        <begin position="94"/>
        <end position="104"/>
    </location>
</feature>
<dbReference type="Proteomes" id="UP000307440">
    <property type="component" value="Unassembled WGS sequence"/>
</dbReference>
<dbReference type="PANTHER" id="PTHR14003:SF22">
    <property type="entry name" value="FINGER DOMAIN PROTEIN, PUTATIVE (AFU_ORTHOLOGUE AFUA_4G11480)-RELATED"/>
    <property type="match status" value="1"/>
</dbReference>
<keyword evidence="3" id="KW-0677">Repeat</keyword>
<dbReference type="OrthoDB" id="654211at2759"/>
<keyword evidence="2" id="KW-0479">Metal-binding</keyword>
<evidence type="ECO:0000259" key="9">
    <source>
        <dbReference type="PROSITE" id="PS50157"/>
    </source>
</evidence>
<dbReference type="GO" id="GO:0008270">
    <property type="term" value="F:zinc ion binding"/>
    <property type="evidence" value="ECO:0007669"/>
    <property type="project" value="UniProtKB-KW"/>
</dbReference>
<feature type="region of interest" description="Disordered" evidence="8">
    <location>
        <begin position="93"/>
        <end position="307"/>
    </location>
</feature>
<name>A0A5C3LA67_COPMA</name>
<evidence type="ECO:0000256" key="5">
    <source>
        <dbReference type="ARBA" id="ARBA00022833"/>
    </source>
</evidence>
<feature type="domain" description="C2H2-type" evidence="9">
    <location>
        <begin position="395"/>
        <end position="424"/>
    </location>
</feature>
<dbReference type="AlphaFoldDB" id="A0A5C3LA67"/>
<keyword evidence="4 7" id="KW-0863">Zinc-finger</keyword>
<dbReference type="PROSITE" id="PS00028">
    <property type="entry name" value="ZINC_FINGER_C2H2_1"/>
    <property type="match status" value="4"/>
</dbReference>
<evidence type="ECO:0000256" key="2">
    <source>
        <dbReference type="ARBA" id="ARBA00022723"/>
    </source>
</evidence>
<proteinExistence type="predicted"/>
<dbReference type="GO" id="GO:0005667">
    <property type="term" value="C:transcription regulator complex"/>
    <property type="evidence" value="ECO:0007669"/>
    <property type="project" value="TreeGrafter"/>
</dbReference>
<feature type="compositionally biased region" description="Polar residues" evidence="8">
    <location>
        <begin position="48"/>
        <end position="58"/>
    </location>
</feature>
<dbReference type="PROSITE" id="PS50157">
    <property type="entry name" value="ZINC_FINGER_C2H2_2"/>
    <property type="match status" value="4"/>
</dbReference>
<feature type="domain" description="C2H2-type" evidence="9">
    <location>
        <begin position="335"/>
        <end position="364"/>
    </location>
</feature>
<feature type="compositionally biased region" description="Low complexity" evidence="8">
    <location>
        <begin position="249"/>
        <end position="258"/>
    </location>
</feature>
<keyword evidence="11" id="KW-1185">Reference proteome</keyword>
<dbReference type="Gene3D" id="3.30.160.60">
    <property type="entry name" value="Classic Zinc Finger"/>
    <property type="match status" value="4"/>
</dbReference>
<dbReference type="Pfam" id="PF00096">
    <property type="entry name" value="zf-C2H2"/>
    <property type="match status" value="4"/>
</dbReference>
<dbReference type="STRING" id="230819.A0A5C3LA67"/>
<evidence type="ECO:0000256" key="7">
    <source>
        <dbReference type="PROSITE-ProRule" id="PRU00042"/>
    </source>
</evidence>
<evidence type="ECO:0000256" key="4">
    <source>
        <dbReference type="ARBA" id="ARBA00022771"/>
    </source>
</evidence>
<accession>A0A5C3LA67</accession>
<feature type="compositionally biased region" description="Acidic residues" evidence="8">
    <location>
        <begin position="501"/>
        <end position="514"/>
    </location>
</feature>
<dbReference type="InterPro" id="IPR036236">
    <property type="entry name" value="Znf_C2H2_sf"/>
</dbReference>
<dbReference type="GO" id="GO:0000978">
    <property type="term" value="F:RNA polymerase II cis-regulatory region sequence-specific DNA binding"/>
    <property type="evidence" value="ECO:0007669"/>
    <property type="project" value="TreeGrafter"/>
</dbReference>
<evidence type="ECO:0000313" key="11">
    <source>
        <dbReference type="Proteomes" id="UP000307440"/>
    </source>
</evidence>
<evidence type="ECO:0000256" key="8">
    <source>
        <dbReference type="SAM" id="MobiDB-lite"/>
    </source>
</evidence>
<feature type="domain" description="C2H2-type" evidence="9">
    <location>
        <begin position="365"/>
        <end position="394"/>
    </location>
</feature>
<dbReference type="FunFam" id="3.30.160.60:FF:001498">
    <property type="entry name" value="Zinc finger protein 404"/>
    <property type="match status" value="1"/>
</dbReference>
<feature type="region of interest" description="Disordered" evidence="8">
    <location>
        <begin position="44"/>
        <end position="77"/>
    </location>
</feature>
<dbReference type="FunFam" id="3.30.160.60:FF:000744">
    <property type="entry name" value="zinc finger E-box-binding homeobox 1"/>
    <property type="match status" value="1"/>
</dbReference>
<keyword evidence="5" id="KW-0862">Zinc</keyword>
<dbReference type="SUPFAM" id="SSF57667">
    <property type="entry name" value="beta-beta-alpha zinc fingers"/>
    <property type="match status" value="2"/>
</dbReference>
<dbReference type="PANTHER" id="PTHR14003">
    <property type="entry name" value="TRANSCRIPTIONAL REPRESSOR PROTEIN YY"/>
    <property type="match status" value="1"/>
</dbReference>
<evidence type="ECO:0000313" key="10">
    <source>
        <dbReference type="EMBL" id="TFK29939.1"/>
    </source>
</evidence>
<dbReference type="GO" id="GO:0000981">
    <property type="term" value="F:DNA-binding transcription factor activity, RNA polymerase II-specific"/>
    <property type="evidence" value="ECO:0007669"/>
    <property type="project" value="UniProtKB-ARBA"/>
</dbReference>
<organism evidence="10 11">
    <name type="scientific">Coprinopsis marcescibilis</name>
    <name type="common">Agaric fungus</name>
    <name type="synonym">Psathyrella marcescibilis</name>
    <dbReference type="NCBI Taxonomy" id="230819"/>
    <lineage>
        <taxon>Eukaryota</taxon>
        <taxon>Fungi</taxon>
        <taxon>Dikarya</taxon>
        <taxon>Basidiomycota</taxon>
        <taxon>Agaricomycotina</taxon>
        <taxon>Agaricomycetes</taxon>
        <taxon>Agaricomycetidae</taxon>
        <taxon>Agaricales</taxon>
        <taxon>Agaricineae</taxon>
        <taxon>Psathyrellaceae</taxon>
        <taxon>Coprinopsis</taxon>
    </lineage>
</organism>
<protein>
    <recommendedName>
        <fullName evidence="9">C2H2-type domain-containing protein</fullName>
    </recommendedName>
</protein>
<feature type="domain" description="C2H2-type" evidence="9">
    <location>
        <begin position="305"/>
        <end position="334"/>
    </location>
</feature>
<dbReference type="EMBL" id="ML210147">
    <property type="protein sequence ID" value="TFK29939.1"/>
    <property type="molecule type" value="Genomic_DNA"/>
</dbReference>
<evidence type="ECO:0000256" key="6">
    <source>
        <dbReference type="ARBA" id="ARBA00023242"/>
    </source>
</evidence>
<dbReference type="InterPro" id="IPR013087">
    <property type="entry name" value="Znf_C2H2_type"/>
</dbReference>
<keyword evidence="6" id="KW-0539">Nucleus</keyword>
<feature type="region of interest" description="Disordered" evidence="8">
    <location>
        <begin position="494"/>
        <end position="591"/>
    </location>
</feature>
<dbReference type="SMART" id="SM00355">
    <property type="entry name" value="ZnF_C2H2"/>
    <property type="match status" value="4"/>
</dbReference>
<gene>
    <name evidence="10" type="ORF">FA15DRAFT_677259</name>
</gene>
<comment type="subcellular location">
    <subcellularLocation>
        <location evidence="1">Nucleus</location>
    </subcellularLocation>
</comment>